<feature type="active site" description="Proton donor" evidence="6">
    <location>
        <position position="181"/>
    </location>
</feature>
<keyword evidence="5 7" id="KW-1015">Disulfide bond</keyword>
<dbReference type="Gene3D" id="1.50.10.10">
    <property type="match status" value="1"/>
</dbReference>
<name>A0A139H7V3_9PEZI</name>
<proteinExistence type="inferred from homology"/>
<dbReference type="InterPro" id="IPR001382">
    <property type="entry name" value="Glyco_hydro_47"/>
</dbReference>
<sequence length="648" mass="73407">MLLSPSRMVTYVVAFTLLVVFLLHLRPTLRRQPANVEVYKLPQNTVQDQAVFKWSQRKEHYPAEQYYRLPKPSLARLPRIQYAFGKENATSVATRRQRRAQIKAVMERSWEAYRRRAWMMDELAPVSGLNKTTYGGWAATLVDSLDTLWIMDMKPQFEEAVHAIVQIDFTSTTMETINLFETTIRYMGGFIAAYDLSGDRRLLDKALELADMIYAAFDTPNRMPILRWDFHAAARGEKQVSPDHIILAEIGSLCMEFTRLSQITHDDKWYDAVARITNLFDEQQGLSQLPGMWPLSVNGEQADFHTGDTFSLAAFSDSMYEYLPKMYALLGGSEQYARMYRWAMSTATQYMLYSPMLKKENHNILLPGTVHVEDGRYTLQPELQHLVCFVGGMLAVGGRLLENETHVDLGRRVTDGCTFAYSHFQTGVMPENCNLVPCQGLSKDGCAFDTPTWHEAILKDAFLTEDRGKNATTLIKQLRLPSGVSSIRDRKYHLRPEAIESVFVLYRITGDASLQEDCLCMCSHGGLWMNGSSTLKLIPSGDLVMMQERAVGLRGGSKRLRLGRRSISRSVVAENRPEVFHEHLLPFTRGADCKISAIVDRRVPISSVAVDHNTTSLFKNRPGSNDIPDPTTAFPKCILLACCHSTDR</sequence>
<evidence type="ECO:0000256" key="3">
    <source>
        <dbReference type="ARBA" id="ARBA00007658"/>
    </source>
</evidence>
<dbReference type="GO" id="GO:0036503">
    <property type="term" value="P:ERAD pathway"/>
    <property type="evidence" value="ECO:0007669"/>
    <property type="project" value="UniProtKB-ARBA"/>
</dbReference>
<feature type="disulfide bond" evidence="7">
    <location>
        <begin position="388"/>
        <end position="417"/>
    </location>
</feature>
<evidence type="ECO:0000256" key="2">
    <source>
        <dbReference type="ARBA" id="ARBA00004922"/>
    </source>
</evidence>
<organism evidence="9 10">
    <name type="scientific">Pseudocercospora eumusae</name>
    <dbReference type="NCBI Taxonomy" id="321146"/>
    <lineage>
        <taxon>Eukaryota</taxon>
        <taxon>Fungi</taxon>
        <taxon>Dikarya</taxon>
        <taxon>Ascomycota</taxon>
        <taxon>Pezizomycotina</taxon>
        <taxon>Dothideomycetes</taxon>
        <taxon>Dothideomycetidae</taxon>
        <taxon>Mycosphaerellales</taxon>
        <taxon>Mycosphaerellaceae</taxon>
        <taxon>Pseudocercospora</taxon>
    </lineage>
</organism>
<dbReference type="GO" id="GO:0016020">
    <property type="term" value="C:membrane"/>
    <property type="evidence" value="ECO:0007669"/>
    <property type="project" value="InterPro"/>
</dbReference>
<comment type="cofactor">
    <cofactor evidence="1">
        <name>Ca(2+)</name>
        <dbReference type="ChEBI" id="CHEBI:29108"/>
    </cofactor>
</comment>
<dbReference type="PANTHER" id="PTHR11742:SF89">
    <property type="entry name" value="ALPHA-1,2-MANNOSIDASE"/>
    <property type="match status" value="1"/>
</dbReference>
<evidence type="ECO:0000256" key="7">
    <source>
        <dbReference type="PIRSR" id="PIRSR601382-3"/>
    </source>
</evidence>
<feature type="active site" evidence="6">
    <location>
        <position position="317"/>
    </location>
</feature>
<evidence type="ECO:0000256" key="8">
    <source>
        <dbReference type="RuleBase" id="RU361193"/>
    </source>
</evidence>
<dbReference type="PANTHER" id="PTHR11742">
    <property type="entry name" value="MANNOSYL-OLIGOSACCHARIDE ALPHA-1,2-MANNOSIDASE-RELATED"/>
    <property type="match status" value="1"/>
</dbReference>
<dbReference type="GO" id="GO:0005783">
    <property type="term" value="C:endoplasmic reticulum"/>
    <property type="evidence" value="ECO:0007669"/>
    <property type="project" value="TreeGrafter"/>
</dbReference>
<protein>
    <recommendedName>
        <fullName evidence="8">alpha-1,2-Mannosidase</fullName>
        <ecNumber evidence="8">3.2.1.-</ecNumber>
    </recommendedName>
</protein>
<dbReference type="PRINTS" id="PR00747">
    <property type="entry name" value="GLYHDRLASE47"/>
</dbReference>
<reference evidence="9 10" key="1">
    <citation type="submission" date="2015-07" db="EMBL/GenBank/DDBJ databases">
        <title>Comparative genomics of the Sigatoka disease complex on banana suggests a link between parallel evolutionary changes in Pseudocercospora fijiensis and Pseudocercospora eumusae and increased virulence on the banana host.</title>
        <authorList>
            <person name="Chang T.-C."/>
            <person name="Salvucci A."/>
            <person name="Crous P.W."/>
            <person name="Stergiopoulos I."/>
        </authorList>
    </citation>
    <scope>NUCLEOTIDE SEQUENCE [LARGE SCALE GENOMIC DNA]</scope>
    <source>
        <strain evidence="9 10">CBS 114824</strain>
    </source>
</reference>
<dbReference type="InterPro" id="IPR036026">
    <property type="entry name" value="Seven-hairpin_glycosidases"/>
</dbReference>
<dbReference type="EMBL" id="LFZN01000111">
    <property type="protein sequence ID" value="KXS98514.1"/>
    <property type="molecule type" value="Genomic_DNA"/>
</dbReference>
<dbReference type="Proteomes" id="UP000070133">
    <property type="component" value="Unassembled WGS sequence"/>
</dbReference>
<keyword evidence="8" id="KW-0326">Glycosidase</keyword>
<evidence type="ECO:0000256" key="6">
    <source>
        <dbReference type="PIRSR" id="PIRSR601382-1"/>
    </source>
</evidence>
<gene>
    <name evidence="9" type="ORF">AC578_5523</name>
</gene>
<dbReference type="GO" id="GO:0005509">
    <property type="term" value="F:calcium ion binding"/>
    <property type="evidence" value="ECO:0007669"/>
    <property type="project" value="InterPro"/>
</dbReference>
<keyword evidence="4 8" id="KW-0378">Hydrolase</keyword>
<dbReference type="GO" id="GO:0005975">
    <property type="term" value="P:carbohydrate metabolic process"/>
    <property type="evidence" value="ECO:0007669"/>
    <property type="project" value="InterPro"/>
</dbReference>
<comment type="caution">
    <text evidence="9">The sequence shown here is derived from an EMBL/GenBank/DDBJ whole genome shotgun (WGS) entry which is preliminary data.</text>
</comment>
<evidence type="ECO:0000256" key="5">
    <source>
        <dbReference type="ARBA" id="ARBA00023157"/>
    </source>
</evidence>
<comment type="similarity">
    <text evidence="3 8">Belongs to the glycosyl hydrolase 47 family.</text>
</comment>
<evidence type="ECO:0000256" key="4">
    <source>
        <dbReference type="ARBA" id="ARBA00022801"/>
    </source>
</evidence>
<dbReference type="AlphaFoldDB" id="A0A139H7V3"/>
<dbReference type="SUPFAM" id="SSF48225">
    <property type="entry name" value="Seven-hairpin glycosidases"/>
    <property type="match status" value="1"/>
</dbReference>
<evidence type="ECO:0000313" key="9">
    <source>
        <dbReference type="EMBL" id="KXS98514.1"/>
    </source>
</evidence>
<feature type="active site" description="Proton donor" evidence="6">
    <location>
        <position position="431"/>
    </location>
</feature>
<evidence type="ECO:0000256" key="1">
    <source>
        <dbReference type="ARBA" id="ARBA00001913"/>
    </source>
</evidence>
<dbReference type="InterPro" id="IPR012341">
    <property type="entry name" value="6hp_glycosidase-like_sf"/>
</dbReference>
<dbReference type="GO" id="GO:0004571">
    <property type="term" value="F:mannosyl-oligosaccharide 1,2-alpha-mannosidase activity"/>
    <property type="evidence" value="ECO:0007669"/>
    <property type="project" value="InterPro"/>
</dbReference>
<accession>A0A139H7V3</accession>
<keyword evidence="10" id="KW-1185">Reference proteome</keyword>
<dbReference type="InterPro" id="IPR050749">
    <property type="entry name" value="Glycosyl_Hydrolase_47"/>
</dbReference>
<dbReference type="OrthoDB" id="8118055at2759"/>
<comment type="pathway">
    <text evidence="2">Protein modification; protein glycosylation.</text>
</comment>
<dbReference type="UniPathway" id="UPA00378"/>
<feature type="active site" evidence="6">
    <location>
        <position position="497"/>
    </location>
</feature>
<dbReference type="EC" id="3.2.1.-" evidence="8"/>
<evidence type="ECO:0000313" key="10">
    <source>
        <dbReference type="Proteomes" id="UP000070133"/>
    </source>
</evidence>
<dbReference type="Pfam" id="PF01532">
    <property type="entry name" value="Glyco_hydro_47"/>
    <property type="match status" value="1"/>
</dbReference>
<dbReference type="STRING" id="321146.A0A139H7V3"/>